<dbReference type="AlphaFoldDB" id="A0A6A6RKZ2"/>
<keyword evidence="2" id="KW-1185">Reference proteome</keyword>
<reference evidence="1" key="1">
    <citation type="journal article" date="2020" name="Stud. Mycol.">
        <title>101 Dothideomycetes genomes: a test case for predicting lifestyles and emergence of pathogens.</title>
        <authorList>
            <person name="Haridas S."/>
            <person name="Albert R."/>
            <person name="Binder M."/>
            <person name="Bloem J."/>
            <person name="Labutti K."/>
            <person name="Salamov A."/>
            <person name="Andreopoulos B."/>
            <person name="Baker S."/>
            <person name="Barry K."/>
            <person name="Bills G."/>
            <person name="Bluhm B."/>
            <person name="Cannon C."/>
            <person name="Castanera R."/>
            <person name="Culley D."/>
            <person name="Daum C."/>
            <person name="Ezra D."/>
            <person name="Gonzalez J."/>
            <person name="Henrissat B."/>
            <person name="Kuo A."/>
            <person name="Liang C."/>
            <person name="Lipzen A."/>
            <person name="Lutzoni F."/>
            <person name="Magnuson J."/>
            <person name="Mondo S."/>
            <person name="Nolan M."/>
            <person name="Ohm R."/>
            <person name="Pangilinan J."/>
            <person name="Park H.-J."/>
            <person name="Ramirez L."/>
            <person name="Alfaro M."/>
            <person name="Sun H."/>
            <person name="Tritt A."/>
            <person name="Yoshinaga Y."/>
            <person name="Zwiers L.-H."/>
            <person name="Turgeon B."/>
            <person name="Goodwin S."/>
            <person name="Spatafora J."/>
            <person name="Crous P."/>
            <person name="Grigoriev I."/>
        </authorList>
    </citation>
    <scope>NUCLEOTIDE SEQUENCE</scope>
    <source>
        <strain evidence="1">CBS 473.64</strain>
    </source>
</reference>
<organism evidence="1 2">
    <name type="scientific">Massarina eburnea CBS 473.64</name>
    <dbReference type="NCBI Taxonomy" id="1395130"/>
    <lineage>
        <taxon>Eukaryota</taxon>
        <taxon>Fungi</taxon>
        <taxon>Dikarya</taxon>
        <taxon>Ascomycota</taxon>
        <taxon>Pezizomycotina</taxon>
        <taxon>Dothideomycetes</taxon>
        <taxon>Pleosporomycetidae</taxon>
        <taxon>Pleosporales</taxon>
        <taxon>Massarineae</taxon>
        <taxon>Massarinaceae</taxon>
        <taxon>Massarina</taxon>
    </lineage>
</organism>
<dbReference type="Proteomes" id="UP000799753">
    <property type="component" value="Unassembled WGS sequence"/>
</dbReference>
<evidence type="ECO:0000313" key="1">
    <source>
        <dbReference type="EMBL" id="KAF2635131.1"/>
    </source>
</evidence>
<dbReference type="EMBL" id="MU006810">
    <property type="protein sequence ID" value="KAF2635131.1"/>
    <property type="molecule type" value="Genomic_DNA"/>
</dbReference>
<sequence length="154" mass="17280">MCSVHHHHHHYHHHPTAYLYSHKPSPSHHRLLVTHYYQSQRPAMTCSEIRLRESAEAVVFRRSSEEGWLEHVGVGRENASCRPSVGPFGKVGSANVGGRCCDGVMCGFLCGRAYDADETSLGGRWCDIGGRHASRIARINNGDHEDEEMCGFER</sequence>
<accession>A0A6A6RKZ2</accession>
<name>A0A6A6RKZ2_9PLEO</name>
<protein>
    <submittedName>
        <fullName evidence="1">Uncharacterized protein</fullName>
    </submittedName>
</protein>
<evidence type="ECO:0000313" key="2">
    <source>
        <dbReference type="Proteomes" id="UP000799753"/>
    </source>
</evidence>
<proteinExistence type="predicted"/>
<gene>
    <name evidence="1" type="ORF">P280DRAFT_200129</name>
</gene>